<organism evidence="3 4">
    <name type="scientific">Tolypothrix tenuis PCC 7101</name>
    <dbReference type="NCBI Taxonomy" id="231146"/>
    <lineage>
        <taxon>Bacteria</taxon>
        <taxon>Bacillati</taxon>
        <taxon>Cyanobacteriota</taxon>
        <taxon>Cyanophyceae</taxon>
        <taxon>Nostocales</taxon>
        <taxon>Tolypothrichaceae</taxon>
        <taxon>Tolypothrix</taxon>
    </lineage>
</organism>
<feature type="coiled-coil region" evidence="1">
    <location>
        <begin position="1"/>
        <end position="48"/>
    </location>
</feature>
<proteinExistence type="predicted"/>
<keyword evidence="2" id="KW-1133">Transmembrane helix</keyword>
<keyword evidence="4" id="KW-1185">Reference proteome</keyword>
<gene>
    <name evidence="3" type="ORF">NIES37_43930</name>
</gene>
<feature type="transmembrane region" description="Helical" evidence="2">
    <location>
        <begin position="294"/>
        <end position="312"/>
    </location>
</feature>
<sequence>MAELEKVLNELPKLVEELKLTVGNTETIQQELTRLSEVKEKLHNLQVAIAQELDLAKSHHNGYSAISAGTARMVLIPDNFSTDNGFIAEKFGSFNKQLSLTELQTQMVRWHEWGELLQSIAKDMLSDEQIISQLNCNINYTNIPEKFREIEQIIPINLAFGNQKKLEFQNQQLITYQSDLLEIQQRLSIVFDSINSSQTILVILLGLSLFCGQNGLELQWLSDEYGFIISSMGKFQPLTEFINDCESYKNNINILVENINSLKTQTEQAIVSIPQSNPLGKAAKYLARKRINSILFIASSILFVGLGGWTIYHQITQLQSGNVSGNQPKNVVDKFKASQKLGLEASLIVQKPPLPLKDWQQAESKWQQAVQLLESIPEGTPVSPQAKKQLISYRTKYAAISQKVLNEKKAATNLESAQKLAVEAEFIAKNAPPESVILQQAKDKLKEAINLLQSIPEGTSVSKEVQDKLTSYKNSYEAIGSK</sequence>
<reference evidence="3 4" key="1">
    <citation type="submission" date="2017-06" db="EMBL/GenBank/DDBJ databases">
        <title>Genome sequencing of cyanobaciteial culture collection at National Institute for Environmental Studies (NIES).</title>
        <authorList>
            <person name="Hirose Y."/>
            <person name="Shimura Y."/>
            <person name="Fujisawa T."/>
            <person name="Nakamura Y."/>
            <person name="Kawachi M."/>
        </authorList>
    </citation>
    <scope>NUCLEOTIDE SEQUENCE [LARGE SCALE GENOMIC DNA]</scope>
    <source>
        <strain evidence="3 4">NIES-37</strain>
    </source>
</reference>
<keyword evidence="2" id="KW-0812">Transmembrane</keyword>
<dbReference type="KEGG" id="ttq:NIES37_43930"/>
<evidence type="ECO:0000256" key="2">
    <source>
        <dbReference type="SAM" id="Phobius"/>
    </source>
</evidence>
<name>A0A1Z4N411_9CYAN</name>
<protein>
    <submittedName>
        <fullName evidence="3">Uncharacterized protein</fullName>
    </submittedName>
</protein>
<dbReference type="AlphaFoldDB" id="A0A1Z4N411"/>
<dbReference type="Proteomes" id="UP000218785">
    <property type="component" value="Chromosome"/>
</dbReference>
<evidence type="ECO:0000256" key="1">
    <source>
        <dbReference type="SAM" id="Coils"/>
    </source>
</evidence>
<dbReference type="EMBL" id="AP018248">
    <property type="protein sequence ID" value="BAZ00402.1"/>
    <property type="molecule type" value="Genomic_DNA"/>
</dbReference>
<keyword evidence="2" id="KW-0472">Membrane</keyword>
<keyword evidence="1" id="KW-0175">Coiled coil</keyword>
<accession>A0A1Z4N411</accession>
<evidence type="ECO:0000313" key="3">
    <source>
        <dbReference type="EMBL" id="BAZ00402.1"/>
    </source>
</evidence>
<evidence type="ECO:0000313" key="4">
    <source>
        <dbReference type="Proteomes" id="UP000218785"/>
    </source>
</evidence>
<dbReference type="RefSeq" id="WP_096579247.1">
    <property type="nucleotide sequence ID" value="NZ_CAWNJS010000001.1"/>
</dbReference>